<dbReference type="AlphaFoldDB" id="A0A0D3E274"/>
<dbReference type="OMA" id="EPGWLVN"/>
<keyword evidence="7" id="KW-1185">Reference proteome</keyword>
<dbReference type="GO" id="GO:0005762">
    <property type="term" value="C:mitochondrial large ribosomal subunit"/>
    <property type="evidence" value="ECO:0007669"/>
    <property type="project" value="TreeGrafter"/>
</dbReference>
<evidence type="ECO:0000256" key="3">
    <source>
        <dbReference type="ARBA" id="ARBA00023274"/>
    </source>
</evidence>
<evidence type="ECO:0000313" key="6">
    <source>
        <dbReference type="EnsemblPlants" id="Bo9g018250.1"/>
    </source>
</evidence>
<evidence type="ECO:0000256" key="2">
    <source>
        <dbReference type="ARBA" id="ARBA00022980"/>
    </source>
</evidence>
<dbReference type="Gramene" id="Bo9g018250.1">
    <property type="protein sequence ID" value="Bo9g018250.1"/>
    <property type="gene ID" value="Bo9g018250"/>
</dbReference>
<dbReference type="eggNOG" id="KOG0846">
    <property type="taxonomic scope" value="Eukaryota"/>
</dbReference>
<evidence type="ECO:0000256" key="4">
    <source>
        <dbReference type="SAM" id="MobiDB-lite"/>
    </source>
</evidence>
<keyword evidence="2" id="KW-0689">Ribosomal protein</keyword>
<dbReference type="GO" id="GO:0003729">
    <property type="term" value="F:mRNA binding"/>
    <property type="evidence" value="ECO:0007669"/>
    <property type="project" value="UniProtKB-ARBA"/>
</dbReference>
<dbReference type="FunFam" id="3.100.10.10:FF:000007">
    <property type="entry name" value="50S ribosomal protein L15"/>
    <property type="match status" value="1"/>
</dbReference>
<comment type="similarity">
    <text evidence="1">Belongs to the universal ribosomal protein uL15 family.</text>
</comment>
<dbReference type="PANTHER" id="PTHR12934:SF11">
    <property type="entry name" value="LARGE RIBOSOMAL SUBUNIT PROTEIN UL15M"/>
    <property type="match status" value="1"/>
</dbReference>
<dbReference type="STRING" id="109376.A0A0D3E274"/>
<evidence type="ECO:0000256" key="1">
    <source>
        <dbReference type="ARBA" id="ARBA00007320"/>
    </source>
</evidence>
<reference evidence="6 7" key="1">
    <citation type="journal article" date="2014" name="Genome Biol.">
        <title>Transcriptome and methylome profiling reveals relics of genome dominance in the mesopolyploid Brassica oleracea.</title>
        <authorList>
            <person name="Parkin I.A."/>
            <person name="Koh C."/>
            <person name="Tang H."/>
            <person name="Robinson S.J."/>
            <person name="Kagale S."/>
            <person name="Clarke W.E."/>
            <person name="Town C.D."/>
            <person name="Nixon J."/>
            <person name="Krishnakumar V."/>
            <person name="Bidwell S.L."/>
            <person name="Denoeud F."/>
            <person name="Belcram H."/>
            <person name="Links M.G."/>
            <person name="Just J."/>
            <person name="Clarke C."/>
            <person name="Bender T."/>
            <person name="Huebert T."/>
            <person name="Mason A.S."/>
            <person name="Pires J.C."/>
            <person name="Barker G."/>
            <person name="Moore J."/>
            <person name="Walley P.G."/>
            <person name="Manoli S."/>
            <person name="Batley J."/>
            <person name="Edwards D."/>
            <person name="Nelson M.N."/>
            <person name="Wang X."/>
            <person name="Paterson A.H."/>
            <person name="King G."/>
            <person name="Bancroft I."/>
            <person name="Chalhoub B."/>
            <person name="Sharpe A.G."/>
        </authorList>
    </citation>
    <scope>NUCLEOTIDE SEQUENCE</scope>
    <source>
        <strain evidence="6 7">cv. TO1000</strain>
    </source>
</reference>
<dbReference type="Proteomes" id="UP000032141">
    <property type="component" value="Chromosome C9"/>
</dbReference>
<proteinExistence type="inferred from homology"/>
<dbReference type="GeneID" id="106317675"/>
<organism evidence="6 7">
    <name type="scientific">Brassica oleracea var. oleracea</name>
    <dbReference type="NCBI Taxonomy" id="109376"/>
    <lineage>
        <taxon>Eukaryota</taxon>
        <taxon>Viridiplantae</taxon>
        <taxon>Streptophyta</taxon>
        <taxon>Embryophyta</taxon>
        <taxon>Tracheophyta</taxon>
        <taxon>Spermatophyta</taxon>
        <taxon>Magnoliopsida</taxon>
        <taxon>eudicotyledons</taxon>
        <taxon>Gunneridae</taxon>
        <taxon>Pentapetalae</taxon>
        <taxon>rosids</taxon>
        <taxon>malvids</taxon>
        <taxon>Brassicales</taxon>
        <taxon>Brassicaceae</taxon>
        <taxon>Brassiceae</taxon>
        <taxon>Brassica</taxon>
    </lineage>
</organism>
<dbReference type="Pfam" id="PF00828">
    <property type="entry name" value="Ribosomal_L27A"/>
    <property type="match status" value="1"/>
</dbReference>
<accession>A0A0D3E274</accession>
<protein>
    <recommendedName>
        <fullName evidence="5">Large ribosomal subunit protein uL15/eL18 domain-containing protein</fullName>
    </recommendedName>
</protein>
<feature type="domain" description="Large ribosomal subunit protein uL15/eL18" evidence="5">
    <location>
        <begin position="136"/>
        <end position="212"/>
    </location>
</feature>
<sequence length="281" mass="31236">MIRRRISSIISTSLINSSIHHTSKPRFVTSSPLLQCRRSPIVTQTPTLASRVSAFQGIRAYSLLSLNDLRDNVPRKLKTRKGRGIGSGKGKTAGRGHKGQKARGTMKFGFEGGQTPLRRRLPKRGFKNKFKLHFQPVGLGKIAKLINAGQIDSHELITMKTLKDVGAIGKQIEDGVRLMGRGADEIKWPLHFEVSRVTVRAKEVVEAAGGSVRRVYYNKLGLRALLKPEWFEKKGRLLPKAARPPPKQQDRVDSIGRLPAPNKPIPFFSAEENKVESPVES</sequence>
<dbReference type="InterPro" id="IPR005749">
    <property type="entry name" value="Ribosomal_uL15_bac-type"/>
</dbReference>
<dbReference type="InterPro" id="IPR030878">
    <property type="entry name" value="Ribosomal_uL15"/>
</dbReference>
<dbReference type="InterPro" id="IPR021131">
    <property type="entry name" value="Ribosomal_uL15/eL18"/>
</dbReference>
<dbReference type="OrthoDB" id="361383at2759"/>
<dbReference type="GO" id="GO:0003735">
    <property type="term" value="F:structural constituent of ribosome"/>
    <property type="evidence" value="ECO:0007669"/>
    <property type="project" value="InterPro"/>
</dbReference>
<dbReference type="SUPFAM" id="SSF52080">
    <property type="entry name" value="Ribosomal proteins L15p and L18e"/>
    <property type="match status" value="1"/>
</dbReference>
<dbReference type="HOGENOM" id="CLU_055188_5_2_1"/>
<dbReference type="InterPro" id="IPR036227">
    <property type="entry name" value="Ribosomal_uL15/eL18_sf"/>
</dbReference>
<dbReference type="Gene3D" id="3.100.10.10">
    <property type="match status" value="1"/>
</dbReference>
<dbReference type="NCBIfam" id="TIGR01071">
    <property type="entry name" value="rplO_bact"/>
    <property type="match status" value="1"/>
</dbReference>
<dbReference type="EnsemblPlants" id="Bo9g018250.1">
    <property type="protein sequence ID" value="Bo9g018250.1"/>
    <property type="gene ID" value="Bo9g018250"/>
</dbReference>
<feature type="region of interest" description="Disordered" evidence="4">
    <location>
        <begin position="237"/>
        <end position="281"/>
    </location>
</feature>
<dbReference type="PANTHER" id="PTHR12934">
    <property type="entry name" value="50S RIBOSOMAL PROTEIN L15"/>
    <property type="match status" value="1"/>
</dbReference>
<dbReference type="RefSeq" id="XP_013610909.1">
    <property type="nucleotide sequence ID" value="XM_013755455.1"/>
</dbReference>
<evidence type="ECO:0000313" key="7">
    <source>
        <dbReference type="Proteomes" id="UP000032141"/>
    </source>
</evidence>
<dbReference type="GO" id="GO:0006412">
    <property type="term" value="P:translation"/>
    <property type="evidence" value="ECO:0007669"/>
    <property type="project" value="InterPro"/>
</dbReference>
<keyword evidence="3" id="KW-0687">Ribonucleoprotein</keyword>
<evidence type="ECO:0000259" key="5">
    <source>
        <dbReference type="Pfam" id="PF00828"/>
    </source>
</evidence>
<feature type="compositionally biased region" description="Basic residues" evidence="4">
    <location>
        <begin position="92"/>
        <end position="101"/>
    </location>
</feature>
<dbReference type="HAMAP" id="MF_01341">
    <property type="entry name" value="Ribosomal_uL15"/>
    <property type="match status" value="1"/>
</dbReference>
<dbReference type="KEGG" id="boe:106317675"/>
<feature type="compositionally biased region" description="Basic and acidic residues" evidence="4">
    <location>
        <begin position="271"/>
        <end position="281"/>
    </location>
</feature>
<name>A0A0D3E274_BRAOL</name>
<reference evidence="6" key="2">
    <citation type="submission" date="2015-03" db="UniProtKB">
        <authorList>
            <consortium name="EnsemblPlants"/>
        </authorList>
    </citation>
    <scope>IDENTIFICATION</scope>
</reference>
<feature type="region of interest" description="Disordered" evidence="4">
    <location>
        <begin position="79"/>
        <end position="119"/>
    </location>
</feature>